<evidence type="ECO:0000256" key="1">
    <source>
        <dbReference type="SAM" id="Phobius"/>
    </source>
</evidence>
<proteinExistence type="predicted"/>
<sequence length="84" mass="9676">MEPENQIKNEQKKTRLNLKGISLYPFVLASIALFGLFIYPTLYKYDKLDQKYPVMINRLTGEAKILTQDGWQNTPNIDSALGRV</sequence>
<dbReference type="RefSeq" id="WP_014280993.1">
    <property type="nucleotide sequence ID" value="NC_016641.1"/>
</dbReference>
<dbReference type="Proteomes" id="UP000005876">
    <property type="component" value="Chromosome"/>
</dbReference>
<evidence type="ECO:0000313" key="3">
    <source>
        <dbReference type="Proteomes" id="UP000005876"/>
    </source>
</evidence>
<reference key="2">
    <citation type="submission" date="2011-11" db="EMBL/GenBank/DDBJ databases">
        <authorList>
            <person name="Shin S.H."/>
            <person name="Kim S."/>
            <person name="Kim J.Y."/>
        </authorList>
    </citation>
    <scope>NUCLEOTIDE SEQUENCE</scope>
    <source>
        <strain>HPL-003</strain>
    </source>
</reference>
<dbReference type="eggNOG" id="ENOG50305ZP">
    <property type="taxonomic scope" value="Bacteria"/>
</dbReference>
<dbReference type="OrthoDB" id="2624361at2"/>
<dbReference type="KEGG" id="pta:HPL003_17700"/>
<protein>
    <submittedName>
        <fullName evidence="2">Uncharacterized protein</fullName>
    </submittedName>
</protein>
<evidence type="ECO:0000313" key="2">
    <source>
        <dbReference type="EMBL" id="AET60284.1"/>
    </source>
</evidence>
<feature type="transmembrane region" description="Helical" evidence="1">
    <location>
        <begin position="21"/>
        <end position="42"/>
    </location>
</feature>
<dbReference type="EMBL" id="CP003107">
    <property type="protein sequence ID" value="AET60284.1"/>
    <property type="molecule type" value="Genomic_DNA"/>
</dbReference>
<organism evidence="2 3">
    <name type="scientific">Paenibacillus terrae (strain HPL-003)</name>
    <dbReference type="NCBI Taxonomy" id="985665"/>
    <lineage>
        <taxon>Bacteria</taxon>
        <taxon>Bacillati</taxon>
        <taxon>Bacillota</taxon>
        <taxon>Bacilli</taxon>
        <taxon>Bacillales</taxon>
        <taxon>Paenibacillaceae</taxon>
        <taxon>Paenibacillus</taxon>
    </lineage>
</organism>
<name>G7W0V7_PAETH</name>
<keyword evidence="1" id="KW-0472">Membrane</keyword>
<keyword evidence="1" id="KW-1133">Transmembrane helix</keyword>
<keyword evidence="1" id="KW-0812">Transmembrane</keyword>
<reference evidence="2 3" key="3">
    <citation type="journal article" date="2012" name="J. Bacteriol.">
        <title>Genome Sequence of Paenibacillus terrae HPL-003, a Xylanase-Producing Bacterium Isolated from Soil Found in Forest Residue.</title>
        <authorList>
            <person name="Shin S.H."/>
            <person name="Kim S."/>
            <person name="Kim J.Y."/>
            <person name="Song H.Y."/>
            <person name="Cho S.J."/>
            <person name="Kim D.R."/>
            <person name="Lee K.I."/>
            <person name="Lim H.K."/>
            <person name="Park N.J."/>
            <person name="Hwang I.T."/>
            <person name="Yang K.S."/>
        </authorList>
    </citation>
    <scope>NUCLEOTIDE SEQUENCE [LARGE SCALE GENOMIC DNA]</scope>
    <source>
        <strain evidence="2 3">HPL-003</strain>
    </source>
</reference>
<reference evidence="3" key="1">
    <citation type="submission" date="2011-11" db="EMBL/GenBank/DDBJ databases">
        <title>Complete sequence of Paenibacillus terrae HPL-003.</title>
        <authorList>
            <person name="Shin S.H."/>
            <person name="Kim S."/>
            <person name="Kim J.Y."/>
        </authorList>
    </citation>
    <scope>NUCLEOTIDE SEQUENCE [LARGE SCALE GENOMIC DNA]</scope>
    <source>
        <strain evidence="3">HPL-003</strain>
    </source>
</reference>
<dbReference type="HOGENOM" id="CLU_2524452_0_0_9"/>
<dbReference type="AlphaFoldDB" id="G7W0V7"/>
<gene>
    <name evidence="2" type="ordered locus">HPL003_17700</name>
</gene>
<accession>G7W0V7</accession>